<evidence type="ECO:0000313" key="2">
    <source>
        <dbReference type="Proteomes" id="UP001350005"/>
    </source>
</evidence>
<evidence type="ECO:0008006" key="3">
    <source>
        <dbReference type="Google" id="ProtNLM"/>
    </source>
</evidence>
<gene>
    <name evidence="1" type="ORF">V2E39_17315</name>
</gene>
<dbReference type="RefSeq" id="WP_330937470.1">
    <property type="nucleotide sequence ID" value="NZ_JAZGJU010000040.1"/>
</dbReference>
<sequence>MKTLQLDLNKRLLIVEIDMAEFVASMLIGNFFPNYQLEFICKGPDLTDDIAKGFTHSMNFGTDENPDIGYLHSIKSNYWCESALESFISAIESNNYHWGENPVKEVKEDDYYFEEDHGEFGKEKLWDGGAYQQDLKEWLESESRTFNPEKTIIFEIL</sequence>
<proteinExistence type="predicted"/>
<dbReference type="EMBL" id="JAZGJU010000040">
    <property type="protein sequence ID" value="MEE6129162.1"/>
    <property type="molecule type" value="Genomic_DNA"/>
</dbReference>
<dbReference type="Proteomes" id="UP001350005">
    <property type="component" value="Unassembled WGS sequence"/>
</dbReference>
<accession>A0ABU7R2X7</accession>
<protein>
    <recommendedName>
        <fullName evidence="3">YubB ferredoxin-like domain-containing protein</fullName>
    </recommendedName>
</protein>
<organism evidence="1 2">
    <name type="scientific">Chryseobacterium arthrosphaerae</name>
    <dbReference type="NCBI Taxonomy" id="651561"/>
    <lineage>
        <taxon>Bacteria</taxon>
        <taxon>Pseudomonadati</taxon>
        <taxon>Bacteroidota</taxon>
        <taxon>Flavobacteriia</taxon>
        <taxon>Flavobacteriales</taxon>
        <taxon>Weeksellaceae</taxon>
        <taxon>Chryseobacterium group</taxon>
        <taxon>Chryseobacterium</taxon>
    </lineage>
</organism>
<name>A0ABU7R2X7_9FLAO</name>
<evidence type="ECO:0000313" key="1">
    <source>
        <dbReference type="EMBL" id="MEE6129162.1"/>
    </source>
</evidence>
<comment type="caution">
    <text evidence="1">The sequence shown here is derived from an EMBL/GenBank/DDBJ whole genome shotgun (WGS) entry which is preliminary data.</text>
</comment>
<reference evidence="1 2" key="1">
    <citation type="submission" date="2024-01" db="EMBL/GenBank/DDBJ databases">
        <title>Whole genome of Chryseobacterium arthrosphaerae NNCa 2741.</title>
        <authorList>
            <person name="Boriskina E.V."/>
            <person name="Gordinskaya N.A."/>
            <person name="Kropotov V.S."/>
            <person name="Alekseeva A.E."/>
            <person name="Makhova M.A."/>
            <person name="Kryazhev D.V."/>
            <person name="Shkurkina I.S."/>
        </authorList>
    </citation>
    <scope>NUCLEOTIDE SEQUENCE [LARGE SCALE GENOMIC DNA]</scope>
    <source>
        <strain evidence="1 2">NNCa 2741</strain>
    </source>
</reference>
<keyword evidence="2" id="KW-1185">Reference proteome</keyword>